<evidence type="ECO:0000256" key="12">
    <source>
        <dbReference type="ARBA" id="ARBA00023054"/>
    </source>
</evidence>
<evidence type="ECO:0000256" key="3">
    <source>
        <dbReference type="ARBA" id="ARBA00004246"/>
    </source>
</evidence>
<evidence type="ECO:0000256" key="10">
    <source>
        <dbReference type="ARBA" id="ARBA00023016"/>
    </source>
</evidence>
<dbReference type="Pfam" id="PF06625">
    <property type="entry name" value="DUF1151"/>
    <property type="match status" value="1"/>
</dbReference>
<reference evidence="23" key="2">
    <citation type="submission" date="2025-08" db="UniProtKB">
        <authorList>
            <consortium name="Ensembl"/>
        </authorList>
    </citation>
    <scope>IDENTIFICATION</scope>
</reference>
<evidence type="ECO:0000256" key="6">
    <source>
        <dbReference type="ARBA" id="ARBA00022475"/>
    </source>
</evidence>
<evidence type="ECO:0000256" key="11">
    <source>
        <dbReference type="ARBA" id="ARBA00023018"/>
    </source>
</evidence>
<dbReference type="GO" id="GO:0003779">
    <property type="term" value="F:actin binding"/>
    <property type="evidence" value="ECO:0007669"/>
    <property type="project" value="UniProtKB-KW"/>
</dbReference>
<evidence type="ECO:0000313" key="24">
    <source>
        <dbReference type="Proteomes" id="UP000472271"/>
    </source>
</evidence>
<dbReference type="GO" id="GO:0005634">
    <property type="term" value="C:nucleus"/>
    <property type="evidence" value="ECO:0007669"/>
    <property type="project" value="UniProtKB-SubCell"/>
</dbReference>
<dbReference type="PANTHER" id="PTHR16768:SF3">
    <property type="entry name" value="ACTIN-ASSOCIATED PROTEIN FAM107A"/>
    <property type="match status" value="1"/>
</dbReference>
<name>A0A673AH83_9TELE</name>
<dbReference type="InParanoid" id="A0A673AH83"/>
<keyword evidence="16" id="KW-0539">Nucleus</keyword>
<dbReference type="PANTHER" id="PTHR16768">
    <property type="entry name" value="DOWN REGULATED IN RENAL CARCINOMA 1/TU3A"/>
    <property type="match status" value="1"/>
</dbReference>
<proteinExistence type="predicted"/>
<evidence type="ECO:0000256" key="16">
    <source>
        <dbReference type="ARBA" id="ARBA00023242"/>
    </source>
</evidence>
<evidence type="ECO:0000256" key="15">
    <source>
        <dbReference type="ARBA" id="ARBA00023212"/>
    </source>
</evidence>
<keyword evidence="8" id="KW-0341">Growth regulation</keyword>
<dbReference type="Ensembl" id="ENSSORT00005028501.1">
    <property type="protein sequence ID" value="ENSSORP00005027707.1"/>
    <property type="gene ID" value="ENSSORG00005013244.1"/>
</dbReference>
<evidence type="ECO:0000256" key="5">
    <source>
        <dbReference type="ARBA" id="ARBA00004529"/>
    </source>
</evidence>
<evidence type="ECO:0000256" key="19">
    <source>
        <dbReference type="ARBA" id="ARBA00034103"/>
    </source>
</evidence>
<keyword evidence="15" id="KW-0206">Cytoskeleton</keyword>
<keyword evidence="17" id="KW-0966">Cell projection</keyword>
<dbReference type="GO" id="GO:0045202">
    <property type="term" value="C:synapse"/>
    <property type="evidence" value="ECO:0007669"/>
    <property type="project" value="UniProtKB-SubCell"/>
</dbReference>
<feature type="region of interest" description="Disordered" evidence="22">
    <location>
        <begin position="1"/>
        <end position="44"/>
    </location>
</feature>
<protein>
    <recommendedName>
        <fullName evidence="20">Actin-associated protein FAM107A</fullName>
    </recommendedName>
</protein>
<dbReference type="GO" id="GO:0030041">
    <property type="term" value="P:actin filament polymerization"/>
    <property type="evidence" value="ECO:0007669"/>
    <property type="project" value="TreeGrafter"/>
</dbReference>
<evidence type="ECO:0000256" key="7">
    <source>
        <dbReference type="ARBA" id="ARBA00022490"/>
    </source>
</evidence>
<accession>A0A673AH83</accession>
<comment type="subcellular location">
    <subcellularLocation>
        <location evidence="3">Cell junction</location>
        <location evidence="3">Focal adhesion</location>
    </subcellularLocation>
    <subcellularLocation>
        <location evidence="2">Cell membrane</location>
    </subcellularLocation>
    <subcellularLocation>
        <location evidence="4">Cell projection</location>
    </subcellularLocation>
    <subcellularLocation>
        <location evidence="5">Cytoplasm</location>
        <location evidence="5">Cytoskeleton</location>
        <location evidence="5">Stress fiber</location>
    </subcellularLocation>
    <subcellularLocation>
        <location evidence="1">Nucleus</location>
    </subcellularLocation>
    <subcellularLocation>
        <location evidence="19">Synapse</location>
    </subcellularLocation>
</comment>
<reference evidence="23" key="3">
    <citation type="submission" date="2025-09" db="UniProtKB">
        <authorList>
            <consortium name="Ensembl"/>
        </authorList>
    </citation>
    <scope>IDENTIFICATION</scope>
</reference>
<keyword evidence="18" id="KW-0131">Cell cycle</keyword>
<evidence type="ECO:0000256" key="2">
    <source>
        <dbReference type="ARBA" id="ARBA00004236"/>
    </source>
</evidence>
<evidence type="ECO:0000256" key="17">
    <source>
        <dbReference type="ARBA" id="ARBA00023273"/>
    </source>
</evidence>
<keyword evidence="14" id="KW-0009">Actin-binding</keyword>
<keyword evidence="9" id="KW-0965">Cell junction</keyword>
<reference evidence="23" key="1">
    <citation type="submission" date="2019-06" db="EMBL/GenBank/DDBJ databases">
        <authorList>
            <consortium name="Wellcome Sanger Institute Data Sharing"/>
        </authorList>
    </citation>
    <scope>NUCLEOTIDE SEQUENCE [LARGE SCALE GENOMIC DNA]</scope>
</reference>
<evidence type="ECO:0000313" key="23">
    <source>
        <dbReference type="Ensembl" id="ENSSORP00005027707.1"/>
    </source>
</evidence>
<keyword evidence="11" id="KW-0770">Synapse</keyword>
<keyword evidence="10" id="KW-0346">Stress response</keyword>
<dbReference type="GO" id="GO:0001725">
    <property type="term" value="C:stress fiber"/>
    <property type="evidence" value="ECO:0007669"/>
    <property type="project" value="UniProtKB-SubCell"/>
</dbReference>
<organism evidence="23 24">
    <name type="scientific">Sphaeramia orbicularis</name>
    <name type="common">orbiculate cardinalfish</name>
    <dbReference type="NCBI Taxonomy" id="375764"/>
    <lineage>
        <taxon>Eukaryota</taxon>
        <taxon>Metazoa</taxon>
        <taxon>Chordata</taxon>
        <taxon>Craniata</taxon>
        <taxon>Vertebrata</taxon>
        <taxon>Euteleostomi</taxon>
        <taxon>Actinopterygii</taxon>
        <taxon>Neopterygii</taxon>
        <taxon>Teleostei</taxon>
        <taxon>Neoteleostei</taxon>
        <taxon>Acanthomorphata</taxon>
        <taxon>Gobiaria</taxon>
        <taxon>Kurtiformes</taxon>
        <taxon>Apogonoidei</taxon>
        <taxon>Apogonidae</taxon>
        <taxon>Apogoninae</taxon>
        <taxon>Sphaeramia</taxon>
    </lineage>
</organism>
<dbReference type="InterPro" id="IPR009533">
    <property type="entry name" value="FAM107"/>
</dbReference>
<evidence type="ECO:0000256" key="21">
    <source>
        <dbReference type="ARBA" id="ARBA00045129"/>
    </source>
</evidence>
<evidence type="ECO:0000256" key="22">
    <source>
        <dbReference type="SAM" id="MobiDB-lite"/>
    </source>
</evidence>
<evidence type="ECO:0000256" key="9">
    <source>
        <dbReference type="ARBA" id="ARBA00022949"/>
    </source>
</evidence>
<evidence type="ECO:0000256" key="18">
    <source>
        <dbReference type="ARBA" id="ARBA00023306"/>
    </source>
</evidence>
<dbReference type="Proteomes" id="UP000472271">
    <property type="component" value="Chromosome 5"/>
</dbReference>
<evidence type="ECO:0000256" key="14">
    <source>
        <dbReference type="ARBA" id="ARBA00023203"/>
    </source>
</evidence>
<dbReference type="GO" id="GO:0005886">
    <property type="term" value="C:plasma membrane"/>
    <property type="evidence" value="ECO:0007669"/>
    <property type="project" value="UniProtKB-SubCell"/>
</dbReference>
<keyword evidence="13" id="KW-0472">Membrane</keyword>
<keyword evidence="6" id="KW-1003">Cell membrane</keyword>
<keyword evidence="24" id="KW-1185">Reference proteome</keyword>
<dbReference type="GO" id="GO:0005925">
    <property type="term" value="C:focal adhesion"/>
    <property type="evidence" value="ECO:0007669"/>
    <property type="project" value="UniProtKB-SubCell"/>
</dbReference>
<evidence type="ECO:0000256" key="8">
    <source>
        <dbReference type="ARBA" id="ARBA00022604"/>
    </source>
</evidence>
<dbReference type="GO" id="GO:0051017">
    <property type="term" value="P:actin filament bundle assembly"/>
    <property type="evidence" value="ECO:0007669"/>
    <property type="project" value="TreeGrafter"/>
</dbReference>
<dbReference type="GO" id="GO:0032956">
    <property type="term" value="P:regulation of actin cytoskeleton organization"/>
    <property type="evidence" value="ECO:0007669"/>
    <property type="project" value="TreeGrafter"/>
</dbReference>
<keyword evidence="12" id="KW-0175">Coiled coil</keyword>
<comment type="function">
    <text evidence="21">Stress-inducible actin-binding protein that plays a role in synaptic and cognitive functions by modulating actin filamentous (F-actin) dynamics. Mediates polymerization of globular actin to F-actin. Also binds to, stabilizes and bundles F-actin. Involved in synaptic function by regulating neurite outgrowth in an actin-dependent manner and for the acquisition of hippocampus-dependent cognitive function, such as learning and long-term memory. Plays a role in the actin and microtubule cytoskeleton organization; negatively regulates focal adhesion (FA) assembly promoting malignant glial cell migration in an actin-, microtubule- and MAP1A-dependent manner. Also involved in neuroblastoma G1/S phase cell cycle progression and cell proliferation inhibition by stimulating ubiquitination of NF-kappa-B subunit RELA and NF-kappa-B degradation in a COMMD1- and actin-dependent manner. May play a role in tumor development.</text>
</comment>
<dbReference type="GO" id="GO:0043005">
    <property type="term" value="C:neuron projection"/>
    <property type="evidence" value="ECO:0007669"/>
    <property type="project" value="TreeGrafter"/>
</dbReference>
<evidence type="ECO:0000256" key="13">
    <source>
        <dbReference type="ARBA" id="ARBA00023136"/>
    </source>
</evidence>
<dbReference type="AlphaFoldDB" id="A0A673AH83"/>
<evidence type="ECO:0000256" key="1">
    <source>
        <dbReference type="ARBA" id="ARBA00004123"/>
    </source>
</evidence>
<keyword evidence="7" id="KW-0963">Cytoplasm</keyword>
<evidence type="ECO:0000256" key="20">
    <source>
        <dbReference type="ARBA" id="ARBA00040095"/>
    </source>
</evidence>
<feature type="compositionally biased region" description="Basic and acidic residues" evidence="22">
    <location>
        <begin position="23"/>
        <end position="33"/>
    </location>
</feature>
<sequence length="44" mass="5121">MATPDICLITPQKPLNPFTSSKSHQELHRELRMSHRRSDRCTNS</sequence>
<evidence type="ECO:0000256" key="4">
    <source>
        <dbReference type="ARBA" id="ARBA00004316"/>
    </source>
</evidence>